<dbReference type="InterPro" id="IPR036527">
    <property type="entry name" value="SCP2_sterol-bd_dom_sf"/>
</dbReference>
<dbReference type="GeneID" id="37219849"/>
<name>A0A395H9S3_9EURO</name>
<keyword evidence="3" id="KW-1185">Reference proteome</keyword>
<protein>
    <recommendedName>
        <fullName evidence="1">Alkyl sulfatase C-terminal domain-containing protein</fullName>
    </recommendedName>
</protein>
<evidence type="ECO:0000313" key="3">
    <source>
        <dbReference type="Proteomes" id="UP000249402"/>
    </source>
</evidence>
<sequence length="104" mass="11429">MMTTCPESGKDPGGWHMRLSNSALTGRALPYSAPGNPSPISADLTIYVTRTQLNELVSSVRKSLEGLETTGDREVWQQLRQLLTTPNSSFNIVTPLEYDSDSDQ</sequence>
<dbReference type="Gene3D" id="3.30.1050.10">
    <property type="entry name" value="SCP2 sterol-binding domain"/>
    <property type="match status" value="1"/>
</dbReference>
<dbReference type="RefSeq" id="XP_025577975.1">
    <property type="nucleotide sequence ID" value="XM_025714984.1"/>
</dbReference>
<dbReference type="Pfam" id="PF14864">
    <property type="entry name" value="Alkyl_sulf_C"/>
    <property type="match status" value="1"/>
</dbReference>
<evidence type="ECO:0000259" key="1">
    <source>
        <dbReference type="Pfam" id="PF14864"/>
    </source>
</evidence>
<reference evidence="2 3" key="1">
    <citation type="submission" date="2018-02" db="EMBL/GenBank/DDBJ databases">
        <title>The genomes of Aspergillus section Nigri reveals drivers in fungal speciation.</title>
        <authorList>
            <consortium name="DOE Joint Genome Institute"/>
            <person name="Vesth T.C."/>
            <person name="Nybo J."/>
            <person name="Theobald S."/>
            <person name="Brandl J."/>
            <person name="Frisvad J.C."/>
            <person name="Nielsen K.F."/>
            <person name="Lyhne E.K."/>
            <person name="Kogle M.E."/>
            <person name="Kuo A."/>
            <person name="Riley R."/>
            <person name="Clum A."/>
            <person name="Nolan M."/>
            <person name="Lipzen A."/>
            <person name="Salamov A."/>
            <person name="Henrissat B."/>
            <person name="Wiebenga A."/>
            <person name="De vries R.P."/>
            <person name="Grigoriev I.V."/>
            <person name="Mortensen U.H."/>
            <person name="Andersen M.R."/>
            <person name="Baker S.E."/>
        </authorList>
    </citation>
    <scope>NUCLEOTIDE SEQUENCE [LARGE SCALE GENOMIC DNA]</scope>
    <source>
        <strain evidence="2 3">CBS 121593</strain>
    </source>
</reference>
<dbReference type="SUPFAM" id="SSF55718">
    <property type="entry name" value="SCP-like"/>
    <property type="match status" value="1"/>
</dbReference>
<feature type="domain" description="Alkyl sulfatase C-terminal" evidence="1">
    <location>
        <begin position="14"/>
        <end position="95"/>
    </location>
</feature>
<dbReference type="EMBL" id="KZ824427">
    <property type="protein sequence ID" value="RAL03648.1"/>
    <property type="molecule type" value="Genomic_DNA"/>
</dbReference>
<dbReference type="Proteomes" id="UP000249402">
    <property type="component" value="Unassembled WGS sequence"/>
</dbReference>
<accession>A0A395H9S3</accession>
<evidence type="ECO:0000313" key="2">
    <source>
        <dbReference type="EMBL" id="RAL03648.1"/>
    </source>
</evidence>
<proteinExistence type="predicted"/>
<organism evidence="2 3">
    <name type="scientific">Aspergillus ibericus CBS 121593</name>
    <dbReference type="NCBI Taxonomy" id="1448316"/>
    <lineage>
        <taxon>Eukaryota</taxon>
        <taxon>Fungi</taxon>
        <taxon>Dikarya</taxon>
        <taxon>Ascomycota</taxon>
        <taxon>Pezizomycotina</taxon>
        <taxon>Eurotiomycetes</taxon>
        <taxon>Eurotiomycetidae</taxon>
        <taxon>Eurotiales</taxon>
        <taxon>Aspergillaceae</taxon>
        <taxon>Aspergillus</taxon>
        <taxon>Aspergillus subgen. Circumdati</taxon>
    </lineage>
</organism>
<dbReference type="InterPro" id="IPR029229">
    <property type="entry name" value="Alkyl_sulf_C"/>
</dbReference>
<gene>
    <name evidence="2" type="ORF">BO80DRAFT_289482</name>
</gene>
<dbReference type="AlphaFoldDB" id="A0A395H9S3"/>
<dbReference type="OrthoDB" id="449487at2759"/>
<dbReference type="VEuPathDB" id="FungiDB:BO80DRAFT_289482"/>